<evidence type="ECO:0000313" key="4">
    <source>
        <dbReference type="EMBL" id="EDO08457.1"/>
    </source>
</evidence>
<dbReference type="Gene3D" id="3.30.300.130">
    <property type="entry name" value="Fe-S cluster assembly (FSCA)"/>
    <property type="match status" value="1"/>
</dbReference>
<evidence type="ECO:0000256" key="1">
    <source>
        <dbReference type="ARBA" id="ARBA00010381"/>
    </source>
</evidence>
<dbReference type="AlphaFoldDB" id="A7APH3"/>
<dbReference type="EMBL" id="AAXT01000001">
    <property type="protein sequence ID" value="EDO08457.1"/>
    <property type="molecule type" value="Genomic_DNA"/>
</dbReference>
<evidence type="ECO:0000259" key="3">
    <source>
        <dbReference type="Pfam" id="PF01883"/>
    </source>
</evidence>
<dbReference type="KEGG" id="bbo:BBOV_III009000"/>
<reference evidence="5" key="3">
    <citation type="journal article" date="2021" name="Int. J. Parasitol.">
        <title>Comparative analysis of gene expression between Babesia bovis blood stages and kinetes allowed by improved genome annotation.</title>
        <authorList>
            <person name="Ueti M.W."/>
            <person name="Johnson W.C."/>
            <person name="Kappmeyer L.S."/>
            <person name="Herndon D.R."/>
            <person name="Mousel M.R."/>
            <person name="Reif K.E."/>
            <person name="Taus N.S."/>
            <person name="Ifeonu O.O."/>
            <person name="Silva J.C."/>
            <person name="Suarez C.E."/>
            <person name="Brayton K.A."/>
        </authorList>
    </citation>
    <scope>NUCLEOTIDE SEQUENCE [LARGE SCALE GENOMIC DNA]</scope>
</reference>
<reference evidence="5" key="2">
    <citation type="journal article" date="2020" name="Data Brief">
        <title>Transcriptome dataset of Babesia bovis life stages within vertebrate and invertebrate hosts.</title>
        <authorList>
            <person name="Ueti M.W."/>
            <person name="Johnson W.C."/>
            <person name="Kappmeyer L.S."/>
            <person name="Herndon D.R."/>
            <person name="Mousel M.R."/>
            <person name="Reif K.E."/>
            <person name="Taus N.S."/>
            <person name="Ifeonu O.O."/>
            <person name="Silva J.C."/>
            <person name="Suarez C.E."/>
            <person name="Brayton K.A."/>
        </authorList>
    </citation>
    <scope>NUCLEOTIDE SEQUENCE [LARGE SCALE GENOMIC DNA]</scope>
</reference>
<dbReference type="PANTHER" id="PTHR12377:SF0">
    <property type="entry name" value="CYTOSOLIC IRON-SULFUR ASSEMBLY COMPONENT 2B"/>
    <property type="match status" value="1"/>
</dbReference>
<dbReference type="InterPro" id="IPR039796">
    <property type="entry name" value="MIP18"/>
</dbReference>
<dbReference type="InterPro" id="IPR002744">
    <property type="entry name" value="MIP18-like"/>
</dbReference>
<dbReference type="InParanoid" id="A7APH3"/>
<organism evidence="4 5">
    <name type="scientific">Babesia bovis</name>
    <dbReference type="NCBI Taxonomy" id="5865"/>
    <lineage>
        <taxon>Eukaryota</taxon>
        <taxon>Sar</taxon>
        <taxon>Alveolata</taxon>
        <taxon>Apicomplexa</taxon>
        <taxon>Aconoidasida</taxon>
        <taxon>Piroplasmida</taxon>
        <taxon>Babesiidae</taxon>
        <taxon>Babesia</taxon>
    </lineage>
</organism>
<evidence type="ECO:0000256" key="2">
    <source>
        <dbReference type="ARBA" id="ARBA00022829"/>
    </source>
</evidence>
<dbReference type="GeneID" id="5480280"/>
<dbReference type="GO" id="GO:0140535">
    <property type="term" value="C:intracellular protein-containing complex"/>
    <property type="evidence" value="ECO:0007669"/>
    <property type="project" value="UniProtKB-ARBA"/>
</dbReference>
<dbReference type="InterPro" id="IPR034904">
    <property type="entry name" value="FSCA_dom_sf"/>
</dbReference>
<dbReference type="GO" id="GO:1990229">
    <property type="term" value="C:iron-sulfur cluster assembly complex"/>
    <property type="evidence" value="ECO:0007669"/>
    <property type="project" value="UniProtKB-ARBA"/>
</dbReference>
<dbReference type="SUPFAM" id="SSF117916">
    <property type="entry name" value="Fe-S cluster assembly (FSCA) domain-like"/>
    <property type="match status" value="1"/>
</dbReference>
<dbReference type="FunFam" id="3.30.300.130:FF:000005">
    <property type="entry name" value="Mitotic spindle-associated mmxd complex subunit"/>
    <property type="match status" value="1"/>
</dbReference>
<dbReference type="Proteomes" id="UP000002173">
    <property type="component" value="Unassembled WGS sequence"/>
</dbReference>
<dbReference type="Gene3D" id="6.10.250.1280">
    <property type="match status" value="1"/>
</dbReference>
<reference evidence="4 5" key="1">
    <citation type="journal article" date="2007" name="PLoS Pathog.">
        <title>Genome sequence of Babesia bovis and comparative analysis of apicomplexan hemoprotozoa.</title>
        <authorList>
            <person name="Brayton K.A."/>
            <person name="Lau A.O.T."/>
            <person name="Herndon D.R."/>
            <person name="Hannick L."/>
            <person name="Kappmeyer L.S."/>
            <person name="Berens S.J."/>
            <person name="Bidwell S.L."/>
            <person name="Brown W.C."/>
            <person name="Crabtree J."/>
            <person name="Fadrosh D."/>
            <person name="Feldblum T."/>
            <person name="Forberger H.A."/>
            <person name="Haas B.J."/>
            <person name="Howell J.M."/>
            <person name="Khouri H."/>
            <person name="Koo H."/>
            <person name="Mann D.J."/>
            <person name="Norimine J."/>
            <person name="Paulsen I.T."/>
            <person name="Radune D."/>
            <person name="Ren Q."/>
            <person name="Smith R.K. Jr."/>
            <person name="Suarez C.E."/>
            <person name="White O."/>
            <person name="Wortman J.R."/>
            <person name="Knowles D.P. Jr."/>
            <person name="McElwain T.F."/>
            <person name="Nene V.M."/>
        </authorList>
    </citation>
    <scope>NUCLEOTIDE SEQUENCE [LARGE SCALE GENOMIC DNA]</scope>
    <source>
        <strain evidence="4">T2Bo</strain>
    </source>
</reference>
<dbReference type="STRING" id="5865.A7APH3"/>
<keyword evidence="5" id="KW-1185">Reference proteome</keyword>
<accession>A7APH3</accession>
<dbReference type="eggNOG" id="KOG3381">
    <property type="taxonomic scope" value="Eukaryota"/>
</dbReference>
<feature type="domain" description="MIP18 family-like" evidence="3">
    <location>
        <begin position="72"/>
        <end position="145"/>
    </location>
</feature>
<protein>
    <recommendedName>
        <fullName evidence="3">MIP18 family-like domain-containing protein</fullName>
    </recommendedName>
</protein>
<dbReference type="OMA" id="HSTKSCI"/>
<keyword evidence="2" id="KW-0159">Chromosome partition</keyword>
<sequence length="199" mass="22778">MDNANPIIYKSTKTLSTTQPKERLLENEDAKSLFYIDTKLIIDKQETANSETKPTNNIFQPTSTYDEFEVTEIFNIIRNIKDPEYSYTLESLKIVEPENIDIDQENAIVTVKFTPTVPHCSQATIIGLMIYVKLQQSLPLHFKIDVQITEGTHNTEDAINKQLLDKERVAAALENPVLLDMINDGIYNTVEWDDRLISI</sequence>
<comment type="caution">
    <text evidence="4">The sequence shown here is derived from an EMBL/GenBank/DDBJ whole genome shotgun (WGS) entry which is preliminary data.</text>
</comment>
<name>A7APH3_BABBO</name>
<comment type="similarity">
    <text evidence="1">Belongs to the MIP18 family.</text>
</comment>
<dbReference type="RefSeq" id="XP_001612025.1">
    <property type="nucleotide sequence ID" value="XM_001611975.1"/>
</dbReference>
<dbReference type="Pfam" id="PF01883">
    <property type="entry name" value="FeS_assembly_P"/>
    <property type="match status" value="1"/>
</dbReference>
<evidence type="ECO:0000313" key="5">
    <source>
        <dbReference type="Proteomes" id="UP000002173"/>
    </source>
</evidence>
<proteinExistence type="inferred from homology"/>
<dbReference type="GO" id="GO:0007059">
    <property type="term" value="P:chromosome segregation"/>
    <property type="evidence" value="ECO:0007669"/>
    <property type="project" value="UniProtKB-KW"/>
</dbReference>
<dbReference type="VEuPathDB" id="PiroplasmaDB:BBOV_III009000"/>
<dbReference type="FunCoup" id="A7APH3">
    <property type="interactions" value="168"/>
</dbReference>
<gene>
    <name evidence="4" type="ORF">BBOV_III009000</name>
</gene>
<dbReference type="PANTHER" id="PTHR12377">
    <property type="entry name" value="CYTOSOLIC IRON-SULFUR ASSEMBLY COMPONENT 2B-RELATED"/>
    <property type="match status" value="1"/>
</dbReference>
<dbReference type="GO" id="GO:0051604">
    <property type="term" value="P:protein maturation"/>
    <property type="evidence" value="ECO:0007669"/>
    <property type="project" value="InterPro"/>
</dbReference>